<dbReference type="NCBIfam" id="NF004044">
    <property type="entry name" value="PRK05561.1"/>
    <property type="match status" value="1"/>
</dbReference>
<dbReference type="PROSITE" id="PS52040">
    <property type="entry name" value="TOPO_IIA"/>
    <property type="match status" value="1"/>
</dbReference>
<dbReference type="Pfam" id="PF00521">
    <property type="entry name" value="DNA_topoisoIV"/>
    <property type="match status" value="2"/>
</dbReference>
<dbReference type="NCBIfam" id="NF004043">
    <property type="entry name" value="PRK05560.1"/>
    <property type="match status" value="1"/>
</dbReference>
<dbReference type="NCBIfam" id="TIGR01063">
    <property type="entry name" value="gyrA"/>
    <property type="match status" value="1"/>
</dbReference>
<dbReference type="EC" id="5.6.2.2" evidence="4"/>
<dbReference type="InterPro" id="IPR003587">
    <property type="entry name" value="Hint_dom_N"/>
</dbReference>
<evidence type="ECO:0000256" key="5">
    <source>
        <dbReference type="ARBA" id="ARBA00022490"/>
    </source>
</evidence>
<dbReference type="GO" id="GO:0004519">
    <property type="term" value="F:endonuclease activity"/>
    <property type="evidence" value="ECO:0007669"/>
    <property type="project" value="InterPro"/>
</dbReference>
<dbReference type="Gene3D" id="2.120.10.90">
    <property type="entry name" value="DNA gyrase/topoisomerase IV, subunit A, C-terminal"/>
    <property type="match status" value="1"/>
</dbReference>
<keyword evidence="8" id="KW-0067">ATP-binding</keyword>
<keyword evidence="10" id="KW-0799">Topoisomerase</keyword>
<dbReference type="SMART" id="SM00305">
    <property type="entry name" value="HintC"/>
    <property type="match status" value="1"/>
</dbReference>
<dbReference type="AlphaFoldDB" id="A0A0F9RGQ3"/>
<evidence type="ECO:0000259" key="15">
    <source>
        <dbReference type="PROSITE" id="PS50819"/>
    </source>
</evidence>
<dbReference type="GO" id="GO:0005737">
    <property type="term" value="C:cytoplasm"/>
    <property type="evidence" value="ECO:0007669"/>
    <property type="project" value="TreeGrafter"/>
</dbReference>
<dbReference type="InterPro" id="IPR004042">
    <property type="entry name" value="Intein_endonuc_central"/>
</dbReference>
<keyword evidence="7" id="KW-0068">Autocatalytic cleavage</keyword>
<reference evidence="17" key="1">
    <citation type="journal article" date="2015" name="Nature">
        <title>Complex archaea that bridge the gap between prokaryotes and eukaryotes.</title>
        <authorList>
            <person name="Spang A."/>
            <person name="Saw J.H."/>
            <person name="Jorgensen S.L."/>
            <person name="Zaremba-Niedzwiedzka K."/>
            <person name="Martijn J."/>
            <person name="Lind A.E."/>
            <person name="van Eijk R."/>
            <person name="Schleper C."/>
            <person name="Guy L."/>
            <person name="Ettema T.J."/>
        </authorList>
    </citation>
    <scope>NUCLEOTIDE SEQUENCE</scope>
</reference>
<evidence type="ECO:0000256" key="4">
    <source>
        <dbReference type="ARBA" id="ARBA00012895"/>
    </source>
</evidence>
<dbReference type="FunFam" id="2.120.10.90:FF:000005">
    <property type="entry name" value="DNA topoisomerase 4 subunit A"/>
    <property type="match status" value="1"/>
</dbReference>
<comment type="similarity">
    <text evidence="3">Belongs to the type II topoisomerase GyrA/ParC subunit family.</text>
</comment>
<feature type="coiled-coil region" evidence="14">
    <location>
        <begin position="879"/>
        <end position="920"/>
    </location>
</feature>
<evidence type="ECO:0000256" key="3">
    <source>
        <dbReference type="ARBA" id="ARBA00008263"/>
    </source>
</evidence>
<dbReference type="InterPro" id="IPR013758">
    <property type="entry name" value="Topo_IIA_A/C_ab"/>
</dbReference>
<evidence type="ECO:0000259" key="16">
    <source>
        <dbReference type="PROSITE" id="PS52040"/>
    </source>
</evidence>
<evidence type="ECO:0000256" key="8">
    <source>
        <dbReference type="ARBA" id="ARBA00022840"/>
    </source>
</evidence>
<evidence type="ECO:0000256" key="2">
    <source>
        <dbReference type="ARBA" id="ARBA00001978"/>
    </source>
</evidence>
<dbReference type="InterPro" id="IPR030934">
    <property type="entry name" value="Intein_C"/>
</dbReference>
<dbReference type="GO" id="GO:0016539">
    <property type="term" value="P:intein-mediated protein splicing"/>
    <property type="evidence" value="ECO:0007669"/>
    <property type="project" value="InterPro"/>
</dbReference>
<dbReference type="InterPro" id="IPR027434">
    <property type="entry name" value="Homing_endonucl"/>
</dbReference>
<dbReference type="InterPro" id="IPR006691">
    <property type="entry name" value="GyrA/parC_rep"/>
</dbReference>
<dbReference type="InterPro" id="IPR036844">
    <property type="entry name" value="Hint_dom_sf"/>
</dbReference>
<feature type="domain" description="DOD-type homing endonuclease" evidence="15">
    <location>
        <begin position="185"/>
        <end position="325"/>
    </location>
</feature>
<dbReference type="InterPro" id="IPR035516">
    <property type="entry name" value="Gyrase/topoIV_suA_C"/>
</dbReference>
<dbReference type="InterPro" id="IPR050220">
    <property type="entry name" value="Type_II_DNA_Topoisomerases"/>
</dbReference>
<gene>
    <name evidence="17" type="ORF">LCGC14_0648450</name>
</gene>
<keyword evidence="9" id="KW-0651">Protein splicing</keyword>
<accession>A0A0F9RGQ3</accession>
<dbReference type="PANTHER" id="PTHR43493">
    <property type="entry name" value="DNA GYRASE/TOPOISOMERASE SUBUNIT A"/>
    <property type="match status" value="1"/>
</dbReference>
<dbReference type="SMART" id="SM00306">
    <property type="entry name" value="HintN"/>
    <property type="match status" value="1"/>
</dbReference>
<dbReference type="PRINTS" id="PR00379">
    <property type="entry name" value="INTEIN"/>
</dbReference>
<keyword evidence="12" id="KW-0413">Isomerase</keyword>
<dbReference type="Gene3D" id="3.10.28.10">
    <property type="entry name" value="Homing endonucleases"/>
    <property type="match status" value="1"/>
</dbReference>
<evidence type="ECO:0000256" key="9">
    <source>
        <dbReference type="ARBA" id="ARBA00023000"/>
    </source>
</evidence>
<dbReference type="SMART" id="SM00434">
    <property type="entry name" value="TOP4c"/>
    <property type="match status" value="1"/>
</dbReference>
<dbReference type="NCBIfam" id="TIGR01443">
    <property type="entry name" value="intein_Cterm"/>
    <property type="match status" value="1"/>
</dbReference>
<evidence type="ECO:0000313" key="17">
    <source>
        <dbReference type="EMBL" id="KKN48872.1"/>
    </source>
</evidence>
<dbReference type="SUPFAM" id="SSF56719">
    <property type="entry name" value="Type II DNA topoisomerase"/>
    <property type="match status" value="2"/>
</dbReference>
<evidence type="ECO:0000256" key="1">
    <source>
        <dbReference type="ARBA" id="ARBA00000185"/>
    </source>
</evidence>
<dbReference type="GO" id="GO:0006265">
    <property type="term" value="P:DNA topological change"/>
    <property type="evidence" value="ECO:0007669"/>
    <property type="project" value="InterPro"/>
</dbReference>
<evidence type="ECO:0000256" key="10">
    <source>
        <dbReference type="ARBA" id="ARBA00023029"/>
    </source>
</evidence>
<dbReference type="PANTHER" id="PTHR43493:SF5">
    <property type="entry name" value="DNA GYRASE SUBUNIT A, CHLOROPLASTIC_MITOCHONDRIAL"/>
    <property type="match status" value="1"/>
</dbReference>
<dbReference type="CDD" id="cd00187">
    <property type="entry name" value="TOP4c"/>
    <property type="match status" value="1"/>
</dbReference>
<dbReference type="InterPro" id="IPR013757">
    <property type="entry name" value="Topo_IIA_A_a_sf"/>
</dbReference>
<dbReference type="GO" id="GO:0009330">
    <property type="term" value="C:DNA topoisomerase type II (double strand cut, ATP-hydrolyzing) complex"/>
    <property type="evidence" value="ECO:0007669"/>
    <property type="project" value="TreeGrafter"/>
</dbReference>
<dbReference type="EMBL" id="LAZR01001198">
    <property type="protein sequence ID" value="KKN48872.1"/>
    <property type="molecule type" value="Genomic_DNA"/>
</dbReference>
<keyword evidence="6" id="KW-0547">Nucleotide-binding</keyword>
<dbReference type="SUPFAM" id="SSF51294">
    <property type="entry name" value="Hedgehog/intein (Hint) domain"/>
    <property type="match status" value="1"/>
</dbReference>
<keyword evidence="5" id="KW-0963">Cytoplasm</keyword>
<dbReference type="Gene3D" id="3.90.199.10">
    <property type="entry name" value="Topoisomerase II, domain 5"/>
    <property type="match status" value="2"/>
</dbReference>
<dbReference type="Pfam" id="PF14528">
    <property type="entry name" value="LAGLIDADG_3"/>
    <property type="match status" value="2"/>
</dbReference>
<evidence type="ECO:0000256" key="12">
    <source>
        <dbReference type="ARBA" id="ARBA00023235"/>
    </source>
</evidence>
<dbReference type="GO" id="GO:0005524">
    <property type="term" value="F:ATP binding"/>
    <property type="evidence" value="ECO:0007669"/>
    <property type="project" value="UniProtKB-KW"/>
</dbReference>
<dbReference type="InterPro" id="IPR006142">
    <property type="entry name" value="INTEIN"/>
</dbReference>
<dbReference type="InterPro" id="IPR003586">
    <property type="entry name" value="Hint_dom_C"/>
</dbReference>
<sequence length="1260" mass="144515">MIKENIQEVILKEEMKSSYIGYAMSVVIGRAIPDVRDGLKPVHRRLIYAMADNNWDFSSPHVKCAKIVGECFVKGTLVNTINGLKSIEDISIGDSVYTHNGAKQVTKLYEMPEQELFQIELENGLQNVCTKGQRLKIFTPELKYVWKNPNELNIGDYIVCRSKYNPTTNSIRIGDILFDEDLAYFIGLFLADGWIDRDNKSGYHRIAIASDTIEVLEKIQKILISKFNHKENILKKTENFFYIRINKNELNSQLINTFNLEDKYSYNIKIPPFLYNSPANLIFAFFSGFLEGDGHVHKNRSVLSVCSIFERFIRDLQVLLFSIGINSCIYLEKKKTHYLQGKLVRGNYDIFSLEITGIDFSKIKDQIKIQNLKKNRNLKKERKYIASKFEEIPYLGKFIFTEFSEKHLGGGWYQDKDGNKIRIGIKYPDGTKIRYQKNLKEEIRIYKSTLNILNIKRKMELIGSKYLDIINKITQNDYSFIKIKEIIKKSSEKTYDIQVKDNHQFIANGMIVHNCLGNYHPHGDAAVYNSLVRMGQNFSLRYPLIDPQGNFGSIDGDPPAAYRYTEARLSRIANELIEDLEKETVNFQPNFDSSSKEPRYLPAKLPNMLLNGTKGIAVGMATSMPPHNLNEVCQGIISTIDNPDISVVELMELIKGPDFPTGGIITSTSGIYNAYAYGKGNIPLRGRIEEETKGKIKNLIISEIPYLLNKTTLIEGIAKLIRDGVLKDIRDLRDESDRKGMRIVLELKKGAQTPIIKNTLFKRTRLFANFNVVNLVLINDGKQPKILNLKELIKEYIKHRSDIIFRKAAFQVKKAQDRLHKVDGLIIALNDIDNVVNIIKNSNDSKDARTKLKDKYKLSDIQVKAILEMPLSRLTNLETKKLKDEQNSLNQQITELTKILESEELRLSIIKKELIELSNKYGDDRRTEIVEEEISDIAKKDLVKKEPTMVILTKNHYIKRMSPQDYRTQRRGGRGKRGMTVNEEDFISDLFVCSTHDTILFFTSKGRVYTMKCFEVPLQQRTAKGRPIINLIKIREGEEISSMIPINNFDTNDLLIMITKNGIAKKIQLKKFSKIPKSGLRAQSIRPNDMLVSVKMLSNELQDIFIATKLGYAIRFDESELKEQRRTTMGYKGLSLREGDEVIEGLLVNIDDIILTLSQKGYGQRTFVKEYRKTRRAAKGVKNIKLTKITQDKVIDVKISTEEDILVGTEQGQVIRVPIDSIRITHRPSKGVRVIKLYENDSVTSIGKCEKQIKESKEIE</sequence>
<organism evidence="17">
    <name type="scientific">marine sediment metagenome</name>
    <dbReference type="NCBI Taxonomy" id="412755"/>
    <lineage>
        <taxon>unclassified sequences</taxon>
        <taxon>metagenomes</taxon>
        <taxon>ecological metagenomes</taxon>
    </lineage>
</organism>
<keyword evidence="14" id="KW-0175">Coiled coil</keyword>
<dbReference type="SUPFAM" id="SSF101904">
    <property type="entry name" value="GyrA/ParC C-terminal domain-like"/>
    <property type="match status" value="1"/>
</dbReference>
<comment type="catalytic activity">
    <reaction evidence="1">
        <text>ATP-dependent breakage, passage and rejoining of double-stranded DNA.</text>
        <dbReference type="EC" id="5.6.2.2"/>
    </reaction>
</comment>
<dbReference type="Gene3D" id="3.30.1360.40">
    <property type="match status" value="1"/>
</dbReference>
<dbReference type="Gene3D" id="1.10.268.10">
    <property type="entry name" value="Topoisomerase, domain 3"/>
    <property type="match status" value="1"/>
</dbReference>
<dbReference type="CDD" id="cd00081">
    <property type="entry name" value="Hint"/>
    <property type="match status" value="1"/>
</dbReference>
<name>A0A0F9RGQ3_9ZZZZ</name>
<dbReference type="InterPro" id="IPR004860">
    <property type="entry name" value="LAGLIDADG_dom"/>
</dbReference>
<dbReference type="Pfam" id="PF03989">
    <property type="entry name" value="DNA_gyraseA_C"/>
    <property type="match status" value="6"/>
</dbReference>
<evidence type="ECO:0000256" key="6">
    <source>
        <dbReference type="ARBA" id="ARBA00022741"/>
    </source>
</evidence>
<feature type="domain" description="Topo IIA-type catalytic" evidence="16">
    <location>
        <begin position="476"/>
        <end position="942"/>
    </location>
</feature>
<dbReference type="GO" id="GO:0003677">
    <property type="term" value="F:DNA binding"/>
    <property type="evidence" value="ECO:0007669"/>
    <property type="project" value="UniProtKB-KW"/>
</dbReference>
<comment type="caution">
    <text evidence="17">The sequence shown here is derived from an EMBL/GenBank/DDBJ whole genome shotgun (WGS) entry which is preliminary data.</text>
</comment>
<evidence type="ECO:0000256" key="13">
    <source>
        <dbReference type="ARBA" id="ARBA00026190"/>
    </source>
</evidence>
<comment type="function">
    <text evidence="2">A type II topoisomerase that negatively supercoils closed circular double-stranded (ds) DNA in an ATP-dependent manner to modulate DNA topology and maintain chromosomes in an underwound state. Negative supercoiling favors strand separation, and DNA replication, transcription, recombination and repair, all of which involve strand separation. Also able to catalyze the interconversion of other topological isomers of dsDNA rings, including catenanes and knotted rings. Type II topoisomerases break and join 2 DNA strands simultaneously in an ATP-dependent manner.</text>
</comment>
<dbReference type="PROSITE" id="PS50818">
    <property type="entry name" value="INTEIN_C_TER"/>
    <property type="match status" value="1"/>
</dbReference>
<dbReference type="FunFam" id="1.10.268.10:FF:000001">
    <property type="entry name" value="DNA gyrase subunit A"/>
    <property type="match status" value="1"/>
</dbReference>
<protein>
    <recommendedName>
        <fullName evidence="13">DNA gyrase subunit A</fullName>
        <ecNumber evidence="4">5.6.2.2</ecNumber>
    </recommendedName>
</protein>
<dbReference type="SUPFAM" id="SSF55608">
    <property type="entry name" value="Homing endonucleases"/>
    <property type="match status" value="2"/>
</dbReference>
<evidence type="ECO:0000256" key="11">
    <source>
        <dbReference type="ARBA" id="ARBA00023125"/>
    </source>
</evidence>
<dbReference type="GO" id="GO:0003918">
    <property type="term" value="F:DNA topoisomerase type II (double strand cut, ATP-hydrolyzing) activity"/>
    <property type="evidence" value="ECO:0007669"/>
    <property type="project" value="UniProtKB-EC"/>
</dbReference>
<dbReference type="InterPro" id="IPR002205">
    <property type="entry name" value="Topo_IIA_dom_A"/>
</dbReference>
<dbReference type="InterPro" id="IPR013760">
    <property type="entry name" value="Topo_IIA-like_dom_sf"/>
</dbReference>
<evidence type="ECO:0000256" key="7">
    <source>
        <dbReference type="ARBA" id="ARBA00022813"/>
    </source>
</evidence>
<evidence type="ECO:0000256" key="14">
    <source>
        <dbReference type="SAM" id="Coils"/>
    </source>
</evidence>
<keyword evidence="11" id="KW-0238">DNA-binding</keyword>
<dbReference type="PROSITE" id="PS50819">
    <property type="entry name" value="INTEIN_ENDONUCLEASE"/>
    <property type="match status" value="1"/>
</dbReference>
<proteinExistence type="inferred from homology"/>